<evidence type="ECO:0000313" key="2">
    <source>
        <dbReference type="EMBL" id="WKN38674.1"/>
    </source>
</evidence>
<protein>
    <submittedName>
        <fullName evidence="2">Uncharacterized protein</fullName>
    </submittedName>
</protein>
<dbReference type="AlphaFoldDB" id="A0AA49GRP8"/>
<reference evidence="2" key="1">
    <citation type="journal article" date="2023" name="Comput. Struct. Biotechnol. J.">
        <title>Discovery of a novel marine Bacteroidetes with a rich repertoire of carbohydrate-active enzymes.</title>
        <authorList>
            <person name="Chen B."/>
            <person name="Liu G."/>
            <person name="Chen Q."/>
            <person name="Wang H."/>
            <person name="Liu L."/>
            <person name="Tang K."/>
        </authorList>
    </citation>
    <scope>NUCLEOTIDE SEQUENCE</scope>
    <source>
        <strain evidence="2">TK19036</strain>
    </source>
</reference>
<gene>
    <name evidence="2" type="ORF">K4G66_08160</name>
</gene>
<organism evidence="2">
    <name type="scientific">Roseihalotalea indica</name>
    <dbReference type="NCBI Taxonomy" id="2867963"/>
    <lineage>
        <taxon>Bacteria</taxon>
        <taxon>Pseudomonadati</taxon>
        <taxon>Bacteroidota</taxon>
        <taxon>Cytophagia</taxon>
        <taxon>Cytophagales</taxon>
        <taxon>Catalimonadaceae</taxon>
        <taxon>Roseihalotalea</taxon>
    </lineage>
</organism>
<evidence type="ECO:0000256" key="1">
    <source>
        <dbReference type="SAM" id="Coils"/>
    </source>
</evidence>
<keyword evidence="1" id="KW-0175">Coiled coil</keyword>
<accession>A0AA49GRP8</accession>
<feature type="coiled-coil region" evidence="1">
    <location>
        <begin position="46"/>
        <end position="73"/>
    </location>
</feature>
<proteinExistence type="predicted"/>
<dbReference type="EMBL" id="CP120682">
    <property type="protein sequence ID" value="WKN38674.1"/>
    <property type="molecule type" value="Genomic_DNA"/>
</dbReference>
<sequence length="95" mass="11250">MMKGQLPTEKTEPDDIQFNKETIRKPDLAPMTCPHQGPLCEVIKTSNRLSEELKQLRKAYRQLELERNMLRKAFFIFHEDIPPQQVFQQHINTSQ</sequence>
<name>A0AA49GRP8_9BACT</name>
<reference evidence="2" key="2">
    <citation type="journal article" date="2024" name="Antonie Van Leeuwenhoek">
        <title>Roseihalotalea indica gen. nov., sp. nov., a halophilic Bacteroidetes from mesopelagic Southwest Indian Ocean with higher carbohydrate metabolic potential.</title>
        <authorList>
            <person name="Chen B."/>
            <person name="Zhang M."/>
            <person name="Lin D."/>
            <person name="Ye J."/>
            <person name="Tang K."/>
        </authorList>
    </citation>
    <scope>NUCLEOTIDE SEQUENCE</scope>
    <source>
        <strain evidence="2">TK19036</strain>
    </source>
</reference>